<comment type="similarity">
    <text evidence="2 9">Belongs to the membrane fusion protein (MFP) (TC 8.A.1) family.</text>
</comment>
<protein>
    <recommendedName>
        <fullName evidence="9">Membrane fusion protein (MFP) family protein</fullName>
    </recommendedName>
</protein>
<dbReference type="Pfam" id="PF25988">
    <property type="entry name" value="HH_CyaD"/>
    <property type="match status" value="1"/>
</dbReference>
<keyword evidence="14" id="KW-1185">Reference proteome</keyword>
<sequence>MSRGHRLGAWRDLMRRYGSVFAAAWRERNVGAGKRYEAREAEFLPSALALQQAPVSPAPRALMWLLSSLAALTVLWSVFGRMDIVATARGKIIPSEGTQVVQPIGTATVKAIHVREGQPVRAGDLLIELDGTVPMAEQQRLFNEMHAWTLQASHAQAMLGAIESNRPPLIAPLPAVPPQALADVQRLAQGEYAALQAKLAALDAQLLRRQAEHQSTSALVRKLERTSPIARQRAQALKELAGDEYVARNTYLERERERIEQEADLAVQRSRAKEIEASINEVRQQRIGLLADARHANLERLNEARERLALLEQDLIKARQSERLTRLTAPLSGTVQQLAVRTLGGVVTEAQPLLSVVPEEHTLEIEAFLENKDIGFVLPGQEAEVKIETFPYTKYGIVPGKVTSVSDDAINDEKLGLVYSMRIALAQSTIPVNGADVRLAPGMAVSAEIKTGRRRVIEYFLGPLIEYGTESLRER</sequence>
<dbReference type="GO" id="GO:0009306">
    <property type="term" value="P:protein secretion"/>
    <property type="evidence" value="ECO:0007669"/>
    <property type="project" value="InterPro"/>
</dbReference>
<dbReference type="GO" id="GO:0005886">
    <property type="term" value="C:plasma membrane"/>
    <property type="evidence" value="ECO:0007669"/>
    <property type="project" value="UniProtKB-SubCell"/>
</dbReference>
<gene>
    <name evidence="13" type="ORF">SAMN04488135_10745</name>
</gene>
<dbReference type="AlphaFoldDB" id="A0A1M5XP71"/>
<dbReference type="PROSITE" id="PS00543">
    <property type="entry name" value="HLYD_FAMILY"/>
    <property type="match status" value="1"/>
</dbReference>
<evidence type="ECO:0000313" key="13">
    <source>
        <dbReference type="EMBL" id="SHI01556.1"/>
    </source>
</evidence>
<dbReference type="EMBL" id="FQXE01000007">
    <property type="protein sequence ID" value="SHI01556.1"/>
    <property type="molecule type" value="Genomic_DNA"/>
</dbReference>
<evidence type="ECO:0000313" key="14">
    <source>
        <dbReference type="Proteomes" id="UP000184226"/>
    </source>
</evidence>
<evidence type="ECO:0000256" key="10">
    <source>
        <dbReference type="SAM" id="Coils"/>
    </source>
</evidence>
<dbReference type="Pfam" id="PF26002">
    <property type="entry name" value="Beta-barrel_AprE"/>
    <property type="match status" value="1"/>
</dbReference>
<keyword evidence="4 9" id="KW-1003">Cell membrane</keyword>
<organism evidence="13 14">
    <name type="scientific">Pollutimonas bauzanensis</name>
    <dbReference type="NCBI Taxonomy" id="658167"/>
    <lineage>
        <taxon>Bacteria</taxon>
        <taxon>Pseudomonadati</taxon>
        <taxon>Pseudomonadota</taxon>
        <taxon>Betaproteobacteria</taxon>
        <taxon>Burkholderiales</taxon>
        <taxon>Alcaligenaceae</taxon>
        <taxon>Pollutimonas</taxon>
    </lineage>
</organism>
<dbReference type="PANTHER" id="PTHR30386">
    <property type="entry name" value="MEMBRANE FUSION SUBUNIT OF EMRAB-TOLC MULTIDRUG EFFLUX PUMP"/>
    <property type="match status" value="1"/>
</dbReference>
<proteinExistence type="inferred from homology"/>
<dbReference type="STRING" id="658167.SAMN04488135_10745"/>
<evidence type="ECO:0000256" key="7">
    <source>
        <dbReference type="ARBA" id="ARBA00022989"/>
    </source>
</evidence>
<dbReference type="OrthoDB" id="9775513at2"/>
<accession>A0A1M5XP71</accession>
<evidence type="ECO:0000256" key="4">
    <source>
        <dbReference type="ARBA" id="ARBA00022475"/>
    </source>
</evidence>
<evidence type="ECO:0000259" key="11">
    <source>
        <dbReference type="Pfam" id="PF25988"/>
    </source>
</evidence>
<evidence type="ECO:0000256" key="3">
    <source>
        <dbReference type="ARBA" id="ARBA00022448"/>
    </source>
</evidence>
<dbReference type="NCBIfam" id="TIGR01843">
    <property type="entry name" value="type_I_hlyD"/>
    <property type="match status" value="1"/>
</dbReference>
<feature type="coiled-coil region" evidence="10">
    <location>
        <begin position="249"/>
        <end position="321"/>
    </location>
</feature>
<dbReference type="InterPro" id="IPR058982">
    <property type="entry name" value="Beta-barrel_AprE"/>
</dbReference>
<keyword evidence="5 9" id="KW-0997">Cell inner membrane</keyword>
<feature type="domain" description="AprE-like beta-barrel" evidence="12">
    <location>
        <begin position="363"/>
        <end position="452"/>
    </location>
</feature>
<evidence type="ECO:0000256" key="1">
    <source>
        <dbReference type="ARBA" id="ARBA00004377"/>
    </source>
</evidence>
<evidence type="ECO:0000256" key="9">
    <source>
        <dbReference type="RuleBase" id="RU365093"/>
    </source>
</evidence>
<dbReference type="PANTHER" id="PTHR30386:SF27">
    <property type="entry name" value="MEMBRANE FUSION PROTEIN (MFP) FAMILY PROTEIN"/>
    <property type="match status" value="1"/>
</dbReference>
<dbReference type="InterPro" id="IPR059040">
    <property type="entry name" value="HH_CyaD-like"/>
</dbReference>
<evidence type="ECO:0000256" key="6">
    <source>
        <dbReference type="ARBA" id="ARBA00022692"/>
    </source>
</evidence>
<keyword evidence="6" id="KW-0812">Transmembrane</keyword>
<keyword evidence="8" id="KW-0472">Membrane</keyword>
<reference evidence="13 14" key="1">
    <citation type="submission" date="2016-11" db="EMBL/GenBank/DDBJ databases">
        <authorList>
            <person name="Jaros S."/>
            <person name="Januszkiewicz K."/>
            <person name="Wedrychowicz H."/>
        </authorList>
    </citation>
    <scope>NUCLEOTIDE SEQUENCE [LARGE SCALE GENOMIC DNA]</scope>
    <source>
        <strain evidence="13 14">CGMCC 1.10190</strain>
    </source>
</reference>
<keyword evidence="3 9" id="KW-0813">Transport</keyword>
<dbReference type="PRINTS" id="PR01490">
    <property type="entry name" value="RTXTOXIND"/>
</dbReference>
<dbReference type="InterPro" id="IPR006144">
    <property type="entry name" value="Secretion_HlyD_CS"/>
</dbReference>
<evidence type="ECO:0000256" key="2">
    <source>
        <dbReference type="ARBA" id="ARBA00009477"/>
    </source>
</evidence>
<evidence type="ECO:0000259" key="12">
    <source>
        <dbReference type="Pfam" id="PF26002"/>
    </source>
</evidence>
<dbReference type="InterPro" id="IPR010129">
    <property type="entry name" value="T1SS_HlyD"/>
</dbReference>
<evidence type="ECO:0000256" key="5">
    <source>
        <dbReference type="ARBA" id="ARBA00022519"/>
    </source>
</evidence>
<dbReference type="RefSeq" id="WP_073103895.1">
    <property type="nucleotide sequence ID" value="NZ_FQXE01000007.1"/>
</dbReference>
<name>A0A1M5XP71_9BURK</name>
<dbReference type="Proteomes" id="UP000184226">
    <property type="component" value="Unassembled WGS sequence"/>
</dbReference>
<feature type="domain" description="CyaD-like alpha-helical hairpin" evidence="11">
    <location>
        <begin position="130"/>
        <end position="324"/>
    </location>
</feature>
<comment type="subcellular location">
    <subcellularLocation>
        <location evidence="1 9">Cell inner membrane</location>
        <topology evidence="1 9">Single-pass membrane protein</topology>
    </subcellularLocation>
</comment>
<dbReference type="InterPro" id="IPR050739">
    <property type="entry name" value="MFP"/>
</dbReference>
<keyword evidence="10" id="KW-0175">Coiled coil</keyword>
<evidence type="ECO:0000256" key="8">
    <source>
        <dbReference type="ARBA" id="ARBA00023136"/>
    </source>
</evidence>
<keyword evidence="7" id="KW-1133">Transmembrane helix</keyword>
<dbReference type="Gene3D" id="2.40.30.170">
    <property type="match status" value="1"/>
</dbReference>